<reference evidence="1" key="1">
    <citation type="journal article" date="2014" name="Int. J. Syst. Evol. Microbiol.">
        <title>Complete genome sequence of Corynebacterium casei LMG S-19264T (=DSM 44701T), isolated from a smear-ripened cheese.</title>
        <authorList>
            <consortium name="US DOE Joint Genome Institute (JGI-PGF)"/>
            <person name="Walter F."/>
            <person name="Albersmeier A."/>
            <person name="Kalinowski J."/>
            <person name="Ruckert C."/>
        </authorList>
    </citation>
    <scope>NUCLEOTIDE SEQUENCE</scope>
    <source>
        <strain evidence="1">CCM 7897</strain>
    </source>
</reference>
<comment type="caution">
    <text evidence="1">The sequence shown here is derived from an EMBL/GenBank/DDBJ whole genome shotgun (WGS) entry which is preliminary data.</text>
</comment>
<name>A0A917FFJ1_9HYPH</name>
<keyword evidence="2" id="KW-1185">Reference proteome</keyword>
<accession>A0A917FFJ1</accession>
<sequence length="473" mass="52655">MNLRLGPTPSLATALLAPSRQQISPPEDASVRHFETKWAEERWIREAMSGWCNPRTTPASPDQDIFISRALSRRDLIRRRLTEGFIFHGGEVGGRHRAPFREAGLRSEGSHVLRRIVQITPRVSKMQVSRSKDLMSGTDAKLLGLDEPWIGLNREVRSAFRLDLDHSFPSWDALRFELEQLPLPCLPHVVVGFEDENGVVERPHAIYLLPYNSGVWFSDDPRCRKNIMSLWRAVHAGITKSLLPLGADPGALSNPGRIKNPLSPFWSFRTWNETTFPNLSTWAEWVDTGTNRDTMIRESAAALAGSSRNASNLLFSLFQTWSYQTLRDLNQAQDPAYMQAVERKDSDAIAEILFRTLVGRASAESDKPKQAQAILYRVTTYAADHWDANRCSRDASRDRGACADEVDGITGTSARQVHGARYAAALRKSRSAALIQEAIVSAKAAGEPVTKSAIARRTGLSRPTVHAGWPVGV</sequence>
<evidence type="ECO:0008006" key="3">
    <source>
        <dbReference type="Google" id="ProtNLM"/>
    </source>
</evidence>
<organism evidence="1 2">
    <name type="scientific">Azorhizobium oxalatiphilum</name>
    <dbReference type="NCBI Taxonomy" id="980631"/>
    <lineage>
        <taxon>Bacteria</taxon>
        <taxon>Pseudomonadati</taxon>
        <taxon>Pseudomonadota</taxon>
        <taxon>Alphaproteobacteria</taxon>
        <taxon>Hyphomicrobiales</taxon>
        <taxon>Xanthobacteraceae</taxon>
        <taxon>Azorhizobium</taxon>
    </lineage>
</organism>
<proteinExistence type="predicted"/>
<gene>
    <name evidence="1" type="ORF">GCM10007301_36040</name>
</gene>
<dbReference type="EMBL" id="BMCT01000005">
    <property type="protein sequence ID" value="GGF73015.1"/>
    <property type="molecule type" value="Genomic_DNA"/>
</dbReference>
<dbReference type="Proteomes" id="UP000606044">
    <property type="component" value="Unassembled WGS sequence"/>
</dbReference>
<protein>
    <recommendedName>
        <fullName evidence="3">Primase C-terminal 1 domain-containing protein</fullName>
    </recommendedName>
</protein>
<evidence type="ECO:0000313" key="2">
    <source>
        <dbReference type="Proteomes" id="UP000606044"/>
    </source>
</evidence>
<reference evidence="1" key="2">
    <citation type="submission" date="2020-09" db="EMBL/GenBank/DDBJ databases">
        <authorList>
            <person name="Sun Q."/>
            <person name="Sedlacek I."/>
        </authorList>
    </citation>
    <scope>NUCLEOTIDE SEQUENCE</scope>
    <source>
        <strain evidence="1">CCM 7897</strain>
    </source>
</reference>
<evidence type="ECO:0000313" key="1">
    <source>
        <dbReference type="EMBL" id="GGF73015.1"/>
    </source>
</evidence>
<dbReference type="AlphaFoldDB" id="A0A917FFJ1"/>